<evidence type="ECO:0000313" key="2">
    <source>
        <dbReference type="Proteomes" id="UP000814140"/>
    </source>
</evidence>
<evidence type="ECO:0000313" key="1">
    <source>
        <dbReference type="EMBL" id="KAI0065353.1"/>
    </source>
</evidence>
<proteinExistence type="predicted"/>
<name>A0ACB8T962_9AGAM</name>
<organism evidence="1 2">
    <name type="scientific">Artomyces pyxidatus</name>
    <dbReference type="NCBI Taxonomy" id="48021"/>
    <lineage>
        <taxon>Eukaryota</taxon>
        <taxon>Fungi</taxon>
        <taxon>Dikarya</taxon>
        <taxon>Basidiomycota</taxon>
        <taxon>Agaricomycotina</taxon>
        <taxon>Agaricomycetes</taxon>
        <taxon>Russulales</taxon>
        <taxon>Auriscalpiaceae</taxon>
        <taxon>Artomyces</taxon>
    </lineage>
</organism>
<reference evidence="1" key="1">
    <citation type="submission" date="2021-03" db="EMBL/GenBank/DDBJ databases">
        <authorList>
            <consortium name="DOE Joint Genome Institute"/>
            <person name="Ahrendt S."/>
            <person name="Looney B.P."/>
            <person name="Miyauchi S."/>
            <person name="Morin E."/>
            <person name="Drula E."/>
            <person name="Courty P.E."/>
            <person name="Chicoki N."/>
            <person name="Fauchery L."/>
            <person name="Kohler A."/>
            <person name="Kuo A."/>
            <person name="Labutti K."/>
            <person name="Pangilinan J."/>
            <person name="Lipzen A."/>
            <person name="Riley R."/>
            <person name="Andreopoulos W."/>
            <person name="He G."/>
            <person name="Johnson J."/>
            <person name="Barry K.W."/>
            <person name="Grigoriev I.V."/>
            <person name="Nagy L."/>
            <person name="Hibbett D."/>
            <person name="Henrissat B."/>
            <person name="Matheny P.B."/>
            <person name="Labbe J."/>
            <person name="Martin F."/>
        </authorList>
    </citation>
    <scope>NUCLEOTIDE SEQUENCE</scope>
    <source>
        <strain evidence="1">HHB10654</strain>
    </source>
</reference>
<dbReference type="Proteomes" id="UP000814140">
    <property type="component" value="Unassembled WGS sequence"/>
</dbReference>
<dbReference type="EMBL" id="MU277195">
    <property type="protein sequence ID" value="KAI0065353.1"/>
    <property type="molecule type" value="Genomic_DNA"/>
</dbReference>
<gene>
    <name evidence="1" type="ORF">BV25DRAFT_1880083</name>
</gene>
<reference evidence="1" key="2">
    <citation type="journal article" date="2022" name="New Phytol.">
        <title>Evolutionary transition to the ectomycorrhizal habit in the genomes of a hyperdiverse lineage of mushroom-forming fungi.</title>
        <authorList>
            <person name="Looney B."/>
            <person name="Miyauchi S."/>
            <person name="Morin E."/>
            <person name="Drula E."/>
            <person name="Courty P.E."/>
            <person name="Kohler A."/>
            <person name="Kuo A."/>
            <person name="LaButti K."/>
            <person name="Pangilinan J."/>
            <person name="Lipzen A."/>
            <person name="Riley R."/>
            <person name="Andreopoulos W."/>
            <person name="He G."/>
            <person name="Johnson J."/>
            <person name="Nolan M."/>
            <person name="Tritt A."/>
            <person name="Barry K.W."/>
            <person name="Grigoriev I.V."/>
            <person name="Nagy L.G."/>
            <person name="Hibbett D."/>
            <person name="Henrissat B."/>
            <person name="Matheny P.B."/>
            <person name="Labbe J."/>
            <person name="Martin F.M."/>
        </authorList>
    </citation>
    <scope>NUCLEOTIDE SEQUENCE</scope>
    <source>
        <strain evidence="1">HHB10654</strain>
    </source>
</reference>
<comment type="caution">
    <text evidence="1">The sequence shown here is derived from an EMBL/GenBank/DDBJ whole genome shotgun (WGS) entry which is preliminary data.</text>
</comment>
<accession>A0ACB8T962</accession>
<keyword evidence="2" id="KW-1185">Reference proteome</keyword>
<sequence length="450" mass="48978">MGSYLSLSGSHIPKIFWATTPAYVPLKQRNGQDPAEKTSLRALLQSHCPSLFQKFRPAWWLSSGHLQTGYAVVGDFSKVDKVVYDRTLLELKDGGTLGLDFTPPASERVLDDETPIIVALHGLTGGSHESYVRAILAPAVTPVAEGGLGYRGVVMNFRGCAGVPLSSPQLYSAGHTDDVRQAIMYLTYKYPKAPILGVGFSLGANVLTRYIAEEGDACRLISGCALGCPWNLSKNGHLLHDHWLQRHVYSKGMGSNLKRLTSKHLKSIAKFPDSPLAQTIPELLSRNPILLVEFDSLVTRVAGGSSPPFPFPTADAYYVWASTHHILQDIHIPFLAINSEDDPIVQEVPTDAIGSKWVTIATTTGGGHLGWFEATGSFSGEVKRWVRKPVLEWMKATTEQITLDHIESKPLVVIDGWITEPGKEHLGCRVIGEGGRVEGVEGQESLLAGL</sequence>
<protein>
    <submittedName>
        <fullName evidence="1">AB-hydrolase YheT</fullName>
    </submittedName>
</protein>